<gene>
    <name evidence="2" type="ORF">RRG08_009571</name>
</gene>
<dbReference type="AlphaFoldDB" id="A0AAE1CEY7"/>
<evidence type="ECO:0000313" key="3">
    <source>
        <dbReference type="Proteomes" id="UP001283361"/>
    </source>
</evidence>
<evidence type="ECO:0000256" key="1">
    <source>
        <dbReference type="SAM" id="MobiDB-lite"/>
    </source>
</evidence>
<name>A0AAE1CEY7_9GAST</name>
<sequence length="100" mass="11625">MALLKRPGIDVSGETRSSLHWRDPEAASRERLAIGFNGEIRNWVRCRDQEALQLKDELRREETTPYCLSLHSDRQSVTCHVTSKMELLTELAMWRSNQGR</sequence>
<accession>A0AAE1CEY7</accession>
<reference evidence="2" key="1">
    <citation type="journal article" date="2023" name="G3 (Bethesda)">
        <title>A reference genome for the long-term kleptoplast-retaining sea slug Elysia crispata morphotype clarki.</title>
        <authorList>
            <person name="Eastman K.E."/>
            <person name="Pendleton A.L."/>
            <person name="Shaikh M.A."/>
            <person name="Suttiyut T."/>
            <person name="Ogas R."/>
            <person name="Tomko P."/>
            <person name="Gavelis G."/>
            <person name="Widhalm J.R."/>
            <person name="Wisecaver J.H."/>
        </authorList>
    </citation>
    <scope>NUCLEOTIDE SEQUENCE</scope>
    <source>
        <strain evidence="2">ECLA1</strain>
    </source>
</reference>
<feature type="region of interest" description="Disordered" evidence="1">
    <location>
        <begin position="1"/>
        <end position="22"/>
    </location>
</feature>
<proteinExistence type="predicted"/>
<keyword evidence="3" id="KW-1185">Reference proteome</keyword>
<evidence type="ECO:0000313" key="2">
    <source>
        <dbReference type="EMBL" id="KAK3691757.1"/>
    </source>
</evidence>
<dbReference type="Proteomes" id="UP001283361">
    <property type="component" value="Unassembled WGS sequence"/>
</dbReference>
<dbReference type="EMBL" id="JAWDGP010008076">
    <property type="protein sequence ID" value="KAK3691757.1"/>
    <property type="molecule type" value="Genomic_DNA"/>
</dbReference>
<protein>
    <submittedName>
        <fullName evidence="2">Uncharacterized protein</fullName>
    </submittedName>
</protein>
<organism evidence="2 3">
    <name type="scientific">Elysia crispata</name>
    <name type="common">lettuce slug</name>
    <dbReference type="NCBI Taxonomy" id="231223"/>
    <lineage>
        <taxon>Eukaryota</taxon>
        <taxon>Metazoa</taxon>
        <taxon>Spiralia</taxon>
        <taxon>Lophotrochozoa</taxon>
        <taxon>Mollusca</taxon>
        <taxon>Gastropoda</taxon>
        <taxon>Heterobranchia</taxon>
        <taxon>Euthyneura</taxon>
        <taxon>Panpulmonata</taxon>
        <taxon>Sacoglossa</taxon>
        <taxon>Placobranchoidea</taxon>
        <taxon>Plakobranchidae</taxon>
        <taxon>Elysia</taxon>
    </lineage>
</organism>
<comment type="caution">
    <text evidence="2">The sequence shown here is derived from an EMBL/GenBank/DDBJ whole genome shotgun (WGS) entry which is preliminary data.</text>
</comment>